<gene>
    <name evidence="2" type="ORF">LACBIDRAFT_325974</name>
</gene>
<dbReference type="KEGG" id="lbc:LACBIDRAFT_325974"/>
<feature type="region of interest" description="Disordered" evidence="1">
    <location>
        <begin position="125"/>
        <end position="164"/>
    </location>
</feature>
<dbReference type="AlphaFoldDB" id="B0D6V5"/>
<reference evidence="2 3" key="1">
    <citation type="journal article" date="2008" name="Nature">
        <title>The genome of Laccaria bicolor provides insights into mycorrhizal symbiosis.</title>
        <authorList>
            <person name="Martin F."/>
            <person name="Aerts A."/>
            <person name="Ahren D."/>
            <person name="Brun A."/>
            <person name="Danchin E.G.J."/>
            <person name="Duchaussoy F."/>
            <person name="Gibon J."/>
            <person name="Kohler A."/>
            <person name="Lindquist E."/>
            <person name="Pereda V."/>
            <person name="Salamov A."/>
            <person name="Shapiro H.J."/>
            <person name="Wuyts J."/>
            <person name="Blaudez D."/>
            <person name="Buee M."/>
            <person name="Brokstein P."/>
            <person name="Canbaeck B."/>
            <person name="Cohen D."/>
            <person name="Courty P.E."/>
            <person name="Coutinho P.M."/>
            <person name="Delaruelle C."/>
            <person name="Detter J.C."/>
            <person name="Deveau A."/>
            <person name="DiFazio S."/>
            <person name="Duplessis S."/>
            <person name="Fraissinet-Tachet L."/>
            <person name="Lucic E."/>
            <person name="Frey-Klett P."/>
            <person name="Fourrey C."/>
            <person name="Feussner I."/>
            <person name="Gay G."/>
            <person name="Grimwood J."/>
            <person name="Hoegger P.J."/>
            <person name="Jain P."/>
            <person name="Kilaru S."/>
            <person name="Labbe J."/>
            <person name="Lin Y.C."/>
            <person name="Legue V."/>
            <person name="Le Tacon F."/>
            <person name="Marmeisse R."/>
            <person name="Melayah D."/>
            <person name="Montanini B."/>
            <person name="Muratet M."/>
            <person name="Nehls U."/>
            <person name="Niculita-Hirzel H."/>
            <person name="Oudot-Le Secq M.P."/>
            <person name="Peter M."/>
            <person name="Quesneville H."/>
            <person name="Rajashekar B."/>
            <person name="Reich M."/>
            <person name="Rouhier N."/>
            <person name="Schmutz J."/>
            <person name="Yin T."/>
            <person name="Chalot M."/>
            <person name="Henrissat B."/>
            <person name="Kuees U."/>
            <person name="Lucas S."/>
            <person name="Van de Peer Y."/>
            <person name="Podila G.K."/>
            <person name="Polle A."/>
            <person name="Pukkila P.J."/>
            <person name="Richardson P.M."/>
            <person name="Rouze P."/>
            <person name="Sanders I.R."/>
            <person name="Stajich J.E."/>
            <person name="Tunlid A."/>
            <person name="Tuskan G."/>
            <person name="Grigoriev I.V."/>
        </authorList>
    </citation>
    <scope>NUCLEOTIDE SEQUENCE [LARGE SCALE GENOMIC DNA]</scope>
    <source>
        <strain evidence="3">S238N-H82 / ATCC MYA-4686</strain>
    </source>
</reference>
<dbReference type="STRING" id="486041.B0D6V5"/>
<protein>
    <submittedName>
        <fullName evidence="2">Predicted protein</fullName>
    </submittedName>
</protein>
<sequence>MHRKEIAVIERKIERLEWSNNDTEEKRQIQVQLEKMIAEKQSKPSYANIKAEHAGFQVRYNELKDLKERAAERYKVDYKKWRDFSEWSFTNDDNHPAEKKKRDHESIMRKKQKMMYFGPDLAQFAGEDDENLKDPEAATTPCRRPTRPPPPIGRIDVEGDKENQEAKSIYPGSFAQITSHIISPTSHQVDISYFSY</sequence>
<proteinExistence type="predicted"/>
<evidence type="ECO:0000313" key="2">
    <source>
        <dbReference type="EMBL" id="EDR09289.1"/>
    </source>
</evidence>
<accession>B0D6V5</accession>
<dbReference type="HOGENOM" id="CLU_1390454_0_0_1"/>
<dbReference type="InParanoid" id="B0D6V5"/>
<evidence type="ECO:0000256" key="1">
    <source>
        <dbReference type="SAM" id="MobiDB-lite"/>
    </source>
</evidence>
<feature type="compositionally biased region" description="Basic and acidic residues" evidence="1">
    <location>
        <begin position="155"/>
        <end position="164"/>
    </location>
</feature>
<dbReference type="Proteomes" id="UP000001194">
    <property type="component" value="Unassembled WGS sequence"/>
</dbReference>
<evidence type="ECO:0000313" key="3">
    <source>
        <dbReference type="Proteomes" id="UP000001194"/>
    </source>
</evidence>
<dbReference type="GeneID" id="6075389"/>
<keyword evidence="3" id="KW-1185">Reference proteome</keyword>
<name>B0D6V5_LACBS</name>
<dbReference type="RefSeq" id="XP_001879638.1">
    <property type="nucleotide sequence ID" value="XM_001879603.1"/>
</dbReference>
<dbReference type="EMBL" id="DS547099">
    <property type="protein sequence ID" value="EDR09289.1"/>
    <property type="molecule type" value="Genomic_DNA"/>
</dbReference>
<dbReference type="OrthoDB" id="5801062at2759"/>
<organism evidence="3">
    <name type="scientific">Laccaria bicolor (strain S238N-H82 / ATCC MYA-4686)</name>
    <name type="common">Bicoloured deceiver</name>
    <name type="synonym">Laccaria laccata var. bicolor</name>
    <dbReference type="NCBI Taxonomy" id="486041"/>
    <lineage>
        <taxon>Eukaryota</taxon>
        <taxon>Fungi</taxon>
        <taxon>Dikarya</taxon>
        <taxon>Basidiomycota</taxon>
        <taxon>Agaricomycotina</taxon>
        <taxon>Agaricomycetes</taxon>
        <taxon>Agaricomycetidae</taxon>
        <taxon>Agaricales</taxon>
        <taxon>Agaricineae</taxon>
        <taxon>Hydnangiaceae</taxon>
        <taxon>Laccaria</taxon>
    </lineage>
</organism>